<evidence type="ECO:0000313" key="2">
    <source>
        <dbReference type="EMBL" id="GAH88592.1"/>
    </source>
</evidence>
<dbReference type="EMBL" id="BARU01037525">
    <property type="protein sequence ID" value="GAH88592.1"/>
    <property type="molecule type" value="Genomic_DNA"/>
</dbReference>
<organism evidence="2">
    <name type="scientific">marine sediment metagenome</name>
    <dbReference type="NCBI Taxonomy" id="412755"/>
    <lineage>
        <taxon>unclassified sequences</taxon>
        <taxon>metagenomes</taxon>
        <taxon>ecological metagenomes</taxon>
    </lineage>
</organism>
<gene>
    <name evidence="2" type="ORF">S03H2_58455</name>
</gene>
<comment type="caution">
    <text evidence="2">The sequence shown here is derived from an EMBL/GenBank/DDBJ whole genome shotgun (WGS) entry which is preliminary data.</text>
</comment>
<proteinExistence type="predicted"/>
<dbReference type="Gene3D" id="1.10.8.890">
    <property type="match status" value="1"/>
</dbReference>
<reference evidence="2" key="1">
    <citation type="journal article" date="2014" name="Front. Microbiol.">
        <title>High frequency of phylogenetically diverse reductive dehalogenase-homologous genes in deep subseafloor sedimentary metagenomes.</title>
        <authorList>
            <person name="Kawai M."/>
            <person name="Futagami T."/>
            <person name="Toyoda A."/>
            <person name="Takaki Y."/>
            <person name="Nishi S."/>
            <person name="Hori S."/>
            <person name="Arai W."/>
            <person name="Tsubouchi T."/>
            <person name="Morono Y."/>
            <person name="Uchiyama I."/>
            <person name="Ito T."/>
            <person name="Fujiyama A."/>
            <person name="Inagaki F."/>
            <person name="Takami H."/>
        </authorList>
    </citation>
    <scope>NUCLEOTIDE SEQUENCE</scope>
    <source>
        <strain evidence="2">Expedition CK06-06</strain>
    </source>
</reference>
<feature type="region of interest" description="Disordered" evidence="1">
    <location>
        <begin position="1"/>
        <end position="31"/>
    </location>
</feature>
<feature type="non-terminal residue" evidence="2">
    <location>
        <position position="1"/>
    </location>
</feature>
<protein>
    <submittedName>
        <fullName evidence="2">Uncharacterized protein</fullName>
    </submittedName>
</protein>
<name>X1J3P5_9ZZZZ</name>
<sequence length="31" mass="3560">NEQQLARLVKQRDLTEEEARQRIEGPAAPRG</sequence>
<evidence type="ECO:0000256" key="1">
    <source>
        <dbReference type="SAM" id="MobiDB-lite"/>
    </source>
</evidence>
<feature type="compositionally biased region" description="Basic and acidic residues" evidence="1">
    <location>
        <begin position="10"/>
        <end position="23"/>
    </location>
</feature>
<dbReference type="AlphaFoldDB" id="X1J3P5"/>
<accession>X1J3P5</accession>